<evidence type="ECO:0000256" key="2">
    <source>
        <dbReference type="ARBA" id="ARBA00009477"/>
    </source>
</evidence>
<evidence type="ECO:0000259" key="6">
    <source>
        <dbReference type="Pfam" id="PF25917"/>
    </source>
</evidence>
<evidence type="ECO:0000256" key="3">
    <source>
        <dbReference type="ARBA" id="ARBA00022448"/>
    </source>
</evidence>
<dbReference type="Pfam" id="PF25917">
    <property type="entry name" value="BSH_RND"/>
    <property type="match status" value="1"/>
</dbReference>
<feature type="domain" description="Multidrug resistance protein MdtA-like barrel-sandwich hybrid" evidence="6">
    <location>
        <begin position="71"/>
        <end position="194"/>
    </location>
</feature>
<sequence length="372" mass="41122">MRLRMFLMLLVTGLVFGLIFGYKAIGNYFMNDFFDNMPETTATITATEVVRDEWSQTLTSVGNFVAVDGTTLSNQVAGVITHIGFKNGEPVERGQVLFTLDTDVDEAELERLEVALRIAQTEAQRLERLQASQNVSESDLDRARSEVAQAQAMVRTKEALIRQKTIRAPFDGFAGLRAVNLGQFVQPGTSLVSVTSFSPIFINFSLPEQHLSRIQPGHAIAVTVDAQPEQSFSGEVTAIEPRIHESTRTIEVQATLANEDGLLRPGMFGRVRMSYGEPRTINVIPRTAVQFNPFGNVVYMVTEEDGTKRVRQRLIRTGQTRGDLIEVTEGLEPGDIIATSGLLKLRNNSAVTISEDDDVQPPAEQDPQPINR</sequence>
<keyword evidence="10" id="KW-1185">Reference proteome</keyword>
<dbReference type="FunFam" id="2.40.30.170:FF:000010">
    <property type="entry name" value="Efflux RND transporter periplasmic adaptor subunit"/>
    <property type="match status" value="1"/>
</dbReference>
<gene>
    <name evidence="9" type="ORF">FM042_03235</name>
</gene>
<feature type="domain" description="CusB-like beta-barrel" evidence="7">
    <location>
        <begin position="200"/>
        <end position="274"/>
    </location>
</feature>
<comment type="similarity">
    <text evidence="2">Belongs to the membrane fusion protein (MFP) (TC 8.A.1) family.</text>
</comment>
<evidence type="ECO:0000313" key="9">
    <source>
        <dbReference type="EMBL" id="TRW49880.1"/>
    </source>
</evidence>
<evidence type="ECO:0000256" key="4">
    <source>
        <dbReference type="SAM" id="Coils"/>
    </source>
</evidence>
<dbReference type="Pfam" id="PF25954">
    <property type="entry name" value="Beta-barrel_RND_2"/>
    <property type="match status" value="1"/>
</dbReference>
<dbReference type="PANTHER" id="PTHR30469">
    <property type="entry name" value="MULTIDRUG RESISTANCE PROTEIN MDTA"/>
    <property type="match status" value="1"/>
</dbReference>
<dbReference type="OrthoDB" id="9806939at2"/>
<dbReference type="RefSeq" id="WP_143234300.1">
    <property type="nucleotide sequence ID" value="NZ_VJWL01000001.1"/>
</dbReference>
<dbReference type="EMBL" id="VJWL01000001">
    <property type="protein sequence ID" value="TRW49880.1"/>
    <property type="molecule type" value="Genomic_DNA"/>
</dbReference>
<keyword evidence="4" id="KW-0175">Coiled coil</keyword>
<feature type="region of interest" description="Disordered" evidence="5">
    <location>
        <begin position="353"/>
        <end position="372"/>
    </location>
</feature>
<dbReference type="InterPro" id="IPR058625">
    <property type="entry name" value="MdtA-like_BSH"/>
</dbReference>
<keyword evidence="3" id="KW-0813">Transport</keyword>
<evidence type="ECO:0000256" key="1">
    <source>
        <dbReference type="ARBA" id="ARBA00004196"/>
    </source>
</evidence>
<dbReference type="SUPFAM" id="SSF111369">
    <property type="entry name" value="HlyD-like secretion proteins"/>
    <property type="match status" value="1"/>
</dbReference>
<accession>A0A552X4D0</accession>
<dbReference type="GO" id="GO:1990281">
    <property type="term" value="C:efflux pump complex"/>
    <property type="evidence" value="ECO:0007669"/>
    <property type="project" value="TreeGrafter"/>
</dbReference>
<name>A0A552X4D0_9GAMM</name>
<dbReference type="InterPro" id="IPR058792">
    <property type="entry name" value="Beta-barrel_RND_2"/>
</dbReference>
<evidence type="ECO:0000313" key="10">
    <source>
        <dbReference type="Proteomes" id="UP000320359"/>
    </source>
</evidence>
<dbReference type="Gene3D" id="2.40.30.170">
    <property type="match status" value="1"/>
</dbReference>
<dbReference type="Gene3D" id="2.40.50.100">
    <property type="match status" value="1"/>
</dbReference>
<dbReference type="Proteomes" id="UP000320359">
    <property type="component" value="Unassembled WGS sequence"/>
</dbReference>
<dbReference type="Pfam" id="PF25967">
    <property type="entry name" value="RND-MFP_C"/>
    <property type="match status" value="1"/>
</dbReference>
<dbReference type="InterPro" id="IPR058627">
    <property type="entry name" value="MdtA-like_C"/>
</dbReference>
<dbReference type="Gene3D" id="1.10.287.470">
    <property type="entry name" value="Helix hairpin bin"/>
    <property type="match status" value="1"/>
</dbReference>
<dbReference type="PANTHER" id="PTHR30469:SF11">
    <property type="entry name" value="BLL4320 PROTEIN"/>
    <property type="match status" value="1"/>
</dbReference>
<feature type="domain" description="Multidrug resistance protein MdtA-like C-terminal permuted SH3" evidence="8">
    <location>
        <begin position="283"/>
        <end position="342"/>
    </location>
</feature>
<proteinExistence type="inferred from homology"/>
<evidence type="ECO:0000259" key="8">
    <source>
        <dbReference type="Pfam" id="PF25967"/>
    </source>
</evidence>
<dbReference type="AlphaFoldDB" id="A0A552X4D0"/>
<dbReference type="InterPro" id="IPR006143">
    <property type="entry name" value="RND_pump_MFP"/>
</dbReference>
<reference evidence="9 10" key="1">
    <citation type="submission" date="2019-07" db="EMBL/GenBank/DDBJ databases">
        <authorList>
            <person name="Yang M."/>
            <person name="Zhao D."/>
            <person name="Xiang H."/>
        </authorList>
    </citation>
    <scope>NUCLEOTIDE SEQUENCE [LARGE SCALE GENOMIC DNA]</scope>
    <source>
        <strain evidence="9 10">IM1326</strain>
    </source>
</reference>
<comment type="caution">
    <text evidence="9">The sequence shown here is derived from an EMBL/GenBank/DDBJ whole genome shotgun (WGS) entry which is preliminary data.</text>
</comment>
<dbReference type="GO" id="GO:0015562">
    <property type="term" value="F:efflux transmembrane transporter activity"/>
    <property type="evidence" value="ECO:0007669"/>
    <property type="project" value="TreeGrafter"/>
</dbReference>
<dbReference type="NCBIfam" id="TIGR01730">
    <property type="entry name" value="RND_mfp"/>
    <property type="match status" value="1"/>
</dbReference>
<evidence type="ECO:0000256" key="5">
    <source>
        <dbReference type="SAM" id="MobiDB-lite"/>
    </source>
</evidence>
<feature type="coiled-coil region" evidence="4">
    <location>
        <begin position="104"/>
        <end position="160"/>
    </location>
</feature>
<evidence type="ECO:0000259" key="7">
    <source>
        <dbReference type="Pfam" id="PF25954"/>
    </source>
</evidence>
<organism evidence="9 10">
    <name type="scientific">Aliidiomarina halalkaliphila</name>
    <dbReference type="NCBI Taxonomy" id="2593535"/>
    <lineage>
        <taxon>Bacteria</taxon>
        <taxon>Pseudomonadati</taxon>
        <taxon>Pseudomonadota</taxon>
        <taxon>Gammaproteobacteria</taxon>
        <taxon>Alteromonadales</taxon>
        <taxon>Idiomarinaceae</taxon>
        <taxon>Aliidiomarina</taxon>
    </lineage>
</organism>
<comment type="subcellular location">
    <subcellularLocation>
        <location evidence="1">Cell envelope</location>
    </subcellularLocation>
</comment>
<dbReference type="Gene3D" id="2.40.420.20">
    <property type="match status" value="1"/>
</dbReference>
<protein>
    <submittedName>
        <fullName evidence="9">Efflux RND transporter periplasmic adaptor subunit</fullName>
    </submittedName>
</protein>